<evidence type="ECO:0000313" key="1">
    <source>
        <dbReference type="EMBL" id="AKU42691.1"/>
    </source>
</evidence>
<dbReference type="InterPro" id="IPR055703">
    <property type="entry name" value="DUF7279"/>
</dbReference>
<dbReference type="GeneID" id="26629754"/>
<protein>
    <recommendedName>
        <fullName evidence="3">Phage protein</fullName>
    </recommendedName>
</protein>
<dbReference type="KEGG" id="vg:26629754"/>
<accession>A0A0K1LJK2</accession>
<proteinExistence type="predicted"/>
<evidence type="ECO:0008006" key="3">
    <source>
        <dbReference type="Google" id="ProtNLM"/>
    </source>
</evidence>
<dbReference type="Proteomes" id="UP000203373">
    <property type="component" value="Segment"/>
</dbReference>
<keyword evidence="2" id="KW-1185">Reference proteome</keyword>
<gene>
    <name evidence="1" type="ORF">QL01_34</name>
</gene>
<name>A0A0K1LJK2_9CAUD</name>
<dbReference type="Pfam" id="PF23945">
    <property type="entry name" value="DUF7279"/>
    <property type="match status" value="1"/>
</dbReference>
<dbReference type="EMBL" id="KT176190">
    <property type="protein sequence ID" value="AKU42691.1"/>
    <property type="molecule type" value="Genomic_DNA"/>
</dbReference>
<organism evidence="1 2">
    <name type="scientific">Escherichia phage QL01</name>
    <dbReference type="NCBI Taxonomy" id="1673871"/>
    <lineage>
        <taxon>Viruses</taxon>
        <taxon>Duplodnaviria</taxon>
        <taxon>Heunggongvirae</taxon>
        <taxon>Uroviricota</taxon>
        <taxon>Caudoviricetes</taxon>
        <taxon>Pantevenvirales</taxon>
        <taxon>Straboviridae</taxon>
        <taxon>Tevenvirinae</taxon>
        <taxon>Dhakavirus</taxon>
        <taxon>Dhakavirus ql01</taxon>
    </lineage>
</organism>
<evidence type="ECO:0000313" key="2">
    <source>
        <dbReference type="Proteomes" id="UP000203373"/>
    </source>
</evidence>
<dbReference type="RefSeq" id="YP_009202765.1">
    <property type="nucleotide sequence ID" value="NC_028847.1"/>
</dbReference>
<sequence>MNIVLMKPTPSSFWNKSFGKHNMFIQRTVNNWELVLSVGHNDYEQEYVEFFEFPVKPTKRQIRQTKRKFRKIYLEDSLK</sequence>
<reference evidence="2" key="1">
    <citation type="submission" date="2015-06" db="EMBL/GenBank/DDBJ databases">
        <title>Isolation and characterization of a T4-like phage QL01 with wide host range against APEC.</title>
        <authorList>
            <person name="Xu J."/>
            <person name="Chen M."/>
            <person name="Zhang W."/>
        </authorList>
    </citation>
    <scope>NUCLEOTIDE SEQUENCE [LARGE SCALE GENOMIC DNA]</scope>
</reference>